<dbReference type="GO" id="GO:0006357">
    <property type="term" value="P:regulation of transcription by RNA polymerase II"/>
    <property type="evidence" value="ECO:0007669"/>
    <property type="project" value="TreeGrafter"/>
</dbReference>
<dbReference type="InterPro" id="IPR051078">
    <property type="entry name" value="SGF11"/>
</dbReference>
<dbReference type="GO" id="GO:0008270">
    <property type="term" value="F:zinc ion binding"/>
    <property type="evidence" value="ECO:0007669"/>
    <property type="project" value="UniProtKB-KW"/>
</dbReference>
<name>A0A1J1J2G7_9DIPT</name>
<evidence type="ECO:0000256" key="9">
    <source>
        <dbReference type="ARBA" id="ARBA00023242"/>
    </source>
</evidence>
<comment type="similarity">
    <text evidence="10">Belongs to the SGF11 family.</text>
</comment>
<keyword evidence="3" id="KW-0863">Zinc-finger</keyword>
<keyword evidence="2" id="KW-0479">Metal-binding</keyword>
<reference evidence="12 13" key="1">
    <citation type="submission" date="2015-04" db="EMBL/GenBank/DDBJ databases">
        <authorList>
            <person name="Syromyatnikov M.Y."/>
            <person name="Popov V.N."/>
        </authorList>
    </citation>
    <scope>NUCLEOTIDE SEQUENCE [LARGE SCALE GENOMIC DNA]</scope>
</reference>
<evidence type="ECO:0000256" key="4">
    <source>
        <dbReference type="ARBA" id="ARBA00022833"/>
    </source>
</evidence>
<dbReference type="AlphaFoldDB" id="A0A1J1J2G7"/>
<dbReference type="OrthoDB" id="21557at2759"/>
<feature type="region of interest" description="Disordered" evidence="11">
    <location>
        <begin position="127"/>
        <end position="179"/>
    </location>
</feature>
<accession>A0A1J1J2G7</accession>
<dbReference type="Proteomes" id="UP000183832">
    <property type="component" value="Unassembled WGS sequence"/>
</dbReference>
<evidence type="ECO:0000256" key="5">
    <source>
        <dbReference type="ARBA" id="ARBA00022853"/>
    </source>
</evidence>
<dbReference type="PANTHER" id="PTHR46367">
    <property type="entry name" value="ATAXIN-7-LIKE PROTEIN 3"/>
    <property type="match status" value="1"/>
</dbReference>
<protein>
    <recommendedName>
        <fullName evidence="10">SAGA-associated factor 11</fullName>
    </recommendedName>
</protein>
<keyword evidence="4" id="KW-0862">Zinc</keyword>
<gene>
    <name evidence="12" type="ORF">CLUMA_CG019015</name>
</gene>
<dbReference type="GO" id="GO:0006325">
    <property type="term" value="P:chromatin organization"/>
    <property type="evidence" value="ECO:0007669"/>
    <property type="project" value="UniProtKB-KW"/>
</dbReference>
<sequence length="179" mass="20373">MTNANRSKWEYESESDLIQDFKKTFANPSNLDPAAEHLFESMFQEAVEGVAFQMHFESKHPEVFSTTNQSFDDTKKHSSSSHNDYGASSNKFLNCKCLNCEKTVSANKFASHLENCMGLGRNSSRIASRKKTTNNSYYDPDDPYDNDAESNDANWTAKEKTKKKTIKSQSSQKKSKTYM</sequence>
<keyword evidence="8" id="KW-0804">Transcription</keyword>
<comment type="function">
    <text evidence="10">Component of the transcription regulatory histone acetylation (HAT) complex SAGA, a multiprotein complex that activates transcription by remodeling chromatin and mediating histone acetylation and deubiquitination. Within the SAGA complex, participates in a subcomplex that specifically deubiquitinates histone H2B. The SAGA complex is recruited to specific gene promoters by activators, where it is required for transcription.</text>
</comment>
<evidence type="ECO:0000313" key="12">
    <source>
        <dbReference type="EMBL" id="CRL05980.1"/>
    </source>
</evidence>
<evidence type="ECO:0000256" key="11">
    <source>
        <dbReference type="SAM" id="MobiDB-lite"/>
    </source>
</evidence>
<feature type="region of interest" description="Disordered" evidence="11">
    <location>
        <begin position="66"/>
        <end position="85"/>
    </location>
</feature>
<comment type="subcellular location">
    <subcellularLocation>
        <location evidence="1 10">Nucleus</location>
    </subcellularLocation>
</comment>
<dbReference type="Pfam" id="PF08209">
    <property type="entry name" value="Sgf11"/>
    <property type="match status" value="1"/>
</dbReference>
<evidence type="ECO:0000256" key="6">
    <source>
        <dbReference type="ARBA" id="ARBA00023015"/>
    </source>
</evidence>
<comment type="subunit">
    <text evidence="10">Component of some SAGA transcription coactivator-HAT complexes.</text>
</comment>
<dbReference type="STRING" id="568069.A0A1J1J2G7"/>
<evidence type="ECO:0000256" key="7">
    <source>
        <dbReference type="ARBA" id="ARBA00023159"/>
    </source>
</evidence>
<organism evidence="12 13">
    <name type="scientific">Clunio marinus</name>
    <dbReference type="NCBI Taxonomy" id="568069"/>
    <lineage>
        <taxon>Eukaryota</taxon>
        <taxon>Metazoa</taxon>
        <taxon>Ecdysozoa</taxon>
        <taxon>Arthropoda</taxon>
        <taxon>Hexapoda</taxon>
        <taxon>Insecta</taxon>
        <taxon>Pterygota</taxon>
        <taxon>Neoptera</taxon>
        <taxon>Endopterygota</taxon>
        <taxon>Diptera</taxon>
        <taxon>Nematocera</taxon>
        <taxon>Chironomoidea</taxon>
        <taxon>Chironomidae</taxon>
        <taxon>Clunio</taxon>
    </lineage>
</organism>
<dbReference type="GO" id="GO:0000124">
    <property type="term" value="C:SAGA complex"/>
    <property type="evidence" value="ECO:0007669"/>
    <property type="project" value="TreeGrafter"/>
</dbReference>
<keyword evidence="5" id="KW-0156">Chromatin regulator</keyword>
<proteinExistence type="inferred from homology"/>
<dbReference type="EMBL" id="CVRI01000066">
    <property type="protein sequence ID" value="CRL05980.1"/>
    <property type="molecule type" value="Genomic_DNA"/>
</dbReference>
<dbReference type="GO" id="GO:0071819">
    <property type="term" value="C:DUBm complex"/>
    <property type="evidence" value="ECO:0007669"/>
    <property type="project" value="TreeGrafter"/>
</dbReference>
<keyword evidence="13" id="KW-1185">Reference proteome</keyword>
<keyword evidence="9" id="KW-0539">Nucleus</keyword>
<evidence type="ECO:0000256" key="2">
    <source>
        <dbReference type="ARBA" id="ARBA00022723"/>
    </source>
</evidence>
<keyword evidence="6" id="KW-0805">Transcription regulation</keyword>
<feature type="compositionally biased region" description="Acidic residues" evidence="11">
    <location>
        <begin position="139"/>
        <end position="150"/>
    </location>
</feature>
<evidence type="ECO:0000256" key="8">
    <source>
        <dbReference type="ARBA" id="ARBA00023163"/>
    </source>
</evidence>
<dbReference type="Gene3D" id="3.30.160.60">
    <property type="entry name" value="Classic Zinc Finger"/>
    <property type="match status" value="1"/>
</dbReference>
<evidence type="ECO:0000256" key="1">
    <source>
        <dbReference type="ARBA" id="ARBA00004123"/>
    </source>
</evidence>
<dbReference type="GO" id="GO:0003713">
    <property type="term" value="F:transcription coactivator activity"/>
    <property type="evidence" value="ECO:0007669"/>
    <property type="project" value="TreeGrafter"/>
</dbReference>
<dbReference type="InterPro" id="IPR013246">
    <property type="entry name" value="SAGA_su_Sgf11"/>
</dbReference>
<evidence type="ECO:0000256" key="3">
    <source>
        <dbReference type="ARBA" id="ARBA00022771"/>
    </source>
</evidence>
<keyword evidence="7 10" id="KW-0010">Activator</keyword>
<evidence type="ECO:0000256" key="10">
    <source>
        <dbReference type="RuleBase" id="RU261113"/>
    </source>
</evidence>
<evidence type="ECO:0000313" key="13">
    <source>
        <dbReference type="Proteomes" id="UP000183832"/>
    </source>
</evidence>
<dbReference type="PANTHER" id="PTHR46367:SF1">
    <property type="entry name" value="ATAXIN-7-LIKE PROTEIN 3"/>
    <property type="match status" value="1"/>
</dbReference>